<feature type="region of interest" description="Disordered" evidence="1">
    <location>
        <begin position="446"/>
        <end position="466"/>
    </location>
</feature>
<dbReference type="RefSeq" id="WP_129030765.1">
    <property type="nucleotide sequence ID" value="NZ_QMAO01000015.1"/>
</dbReference>
<evidence type="ECO:0000313" key="5">
    <source>
        <dbReference type="Proteomes" id="UP000290921"/>
    </source>
</evidence>
<feature type="chain" id="PRO_5044399675" description="BIG2 domain-containing protein" evidence="2">
    <location>
        <begin position="25"/>
        <end position="689"/>
    </location>
</feature>
<sequence length="689" mass="76301">MKKFWKSFMATLLIVISMTCTVFAKVDVKVNVSGNDVIINGRSNHTGQNVMIQTWSGDKKYYIDADKTDKEGSFQFKFKTADNMDYDGKINVGGELQDIKFSTKHIKLNKNNIELKVGESEKLIATITSESNTNKKLIWKSSDKNIATVDTEGEVKAIKEGKTTIEVTTEDGAKKDTCIVNVVKSSGGSSGGGGGTPSKPDGNEVKVFIRVEGYDRTVVPRTEVKVKLFNLNSYLGKATGSSAEPSKGWNVDKFDRPTHAHAIVKLLNDKHIKYDFQDYGWSIYMAEIAGDREFDHRPTSGWMYSVNGKLPPVGSNGLPVRDGDEVVWFFGAYGFDTIVTTLESNKTKVKAGEEIEVQLDGFSTVGANGEGQVDDYGQIKEPVNEATVLVNGQEYKLDGKVVKTDSNGKAKLKFDKDGIYKISAIRYKKDQGKKIDIVRPQPLEIKVGEGKSSGGGGGSAAVKEEQKQEALKELEERLKKVSIKDNELNVKKEGEKTIVSAGEYVLYSAIKEAEGIIREINERYKDIDLGEDVNIIPIDTSKVIGENIVFRLEDNSIKALNDKGFGVKIAFDDIEVKVPNKIISQERNGKELEIRKSNVSKDVENKIVNSLNDKVLLPSYSVSLYEVGSSEKKISMKGTEILVKVDSKYFKDIRKNGTKIKLYDSESGKWLLLKSKFDAKTNKVIGQVK</sequence>
<dbReference type="InterPro" id="IPR003343">
    <property type="entry name" value="Big_2"/>
</dbReference>
<dbReference type="Gene3D" id="2.60.40.1080">
    <property type="match status" value="1"/>
</dbReference>
<keyword evidence="2" id="KW-0732">Signal</keyword>
<dbReference type="Pfam" id="PF14478">
    <property type="entry name" value="DUF4430"/>
    <property type="match status" value="1"/>
</dbReference>
<name>A0A4Q0UYP7_CLOTA</name>
<dbReference type="InterPro" id="IPR027954">
    <property type="entry name" value="Transcobalamin-like_C"/>
</dbReference>
<dbReference type="SUPFAM" id="SSF49373">
    <property type="entry name" value="Invasin/intimin cell-adhesion fragments"/>
    <property type="match status" value="1"/>
</dbReference>
<evidence type="ECO:0000256" key="1">
    <source>
        <dbReference type="SAM" id="MobiDB-lite"/>
    </source>
</evidence>
<organism evidence="4 5">
    <name type="scientific">Clostridium tetani</name>
    <dbReference type="NCBI Taxonomy" id="1513"/>
    <lineage>
        <taxon>Bacteria</taxon>
        <taxon>Bacillati</taxon>
        <taxon>Bacillota</taxon>
        <taxon>Clostridia</taxon>
        <taxon>Eubacteriales</taxon>
        <taxon>Clostridiaceae</taxon>
        <taxon>Clostridium</taxon>
    </lineage>
</organism>
<comment type="caution">
    <text evidence="4">The sequence shown here is derived from an EMBL/GenBank/DDBJ whole genome shotgun (WGS) entry which is preliminary data.</text>
</comment>
<feature type="domain" description="BIG2" evidence="3">
    <location>
        <begin position="102"/>
        <end position="179"/>
    </location>
</feature>
<dbReference type="Proteomes" id="UP000290921">
    <property type="component" value="Unassembled WGS sequence"/>
</dbReference>
<feature type="signal peptide" evidence="2">
    <location>
        <begin position="1"/>
        <end position="24"/>
    </location>
</feature>
<dbReference type="Gene3D" id="2.170.130.30">
    <property type="match status" value="1"/>
</dbReference>
<dbReference type="SMART" id="SM00635">
    <property type="entry name" value="BID_2"/>
    <property type="match status" value="1"/>
</dbReference>
<evidence type="ECO:0000256" key="2">
    <source>
        <dbReference type="SAM" id="SignalP"/>
    </source>
</evidence>
<protein>
    <recommendedName>
        <fullName evidence="3">BIG2 domain-containing protein</fullName>
    </recommendedName>
</protein>
<dbReference type="AlphaFoldDB" id="A0A4Q0UYP7"/>
<evidence type="ECO:0000313" key="4">
    <source>
        <dbReference type="EMBL" id="RXI46161.1"/>
    </source>
</evidence>
<dbReference type="Pfam" id="PF02368">
    <property type="entry name" value="Big_2"/>
    <property type="match status" value="1"/>
</dbReference>
<gene>
    <name evidence="4" type="ORF">DP130_11395</name>
</gene>
<reference evidence="4 5" key="1">
    <citation type="submission" date="2018-06" db="EMBL/GenBank/DDBJ databases">
        <title>Genome conservation of Clostridium tetani.</title>
        <authorList>
            <person name="Bruggemann H."/>
            <person name="Popoff M.R."/>
        </authorList>
    </citation>
    <scope>NUCLEOTIDE SEQUENCE [LARGE SCALE GENOMIC DNA]</scope>
    <source>
        <strain evidence="4 5">2017.061</strain>
    </source>
</reference>
<dbReference type="InterPro" id="IPR008964">
    <property type="entry name" value="Invasin/intimin_cell_adhesion"/>
</dbReference>
<proteinExistence type="predicted"/>
<evidence type="ECO:0000259" key="3">
    <source>
        <dbReference type="SMART" id="SM00635"/>
    </source>
</evidence>
<dbReference type="EMBL" id="QMAP01000011">
    <property type="protein sequence ID" value="RXI46161.1"/>
    <property type="molecule type" value="Genomic_DNA"/>
</dbReference>
<accession>A0A4Q0UYP7</accession>